<accession>A0A6I6IPN3</accession>
<dbReference type="OrthoDB" id="7745385at2"/>
<dbReference type="EMBL" id="CP034348">
    <property type="protein sequence ID" value="QGX98665.1"/>
    <property type="molecule type" value="Genomic_DNA"/>
</dbReference>
<feature type="transmembrane region" description="Helical" evidence="1">
    <location>
        <begin position="54"/>
        <end position="72"/>
    </location>
</feature>
<gene>
    <name evidence="2" type="ORF">EI983_10435</name>
</gene>
<name>A0A6I6IPN3_9RHOB</name>
<feature type="transmembrane region" description="Helical" evidence="1">
    <location>
        <begin position="30"/>
        <end position="48"/>
    </location>
</feature>
<keyword evidence="1" id="KW-1133">Transmembrane helix</keyword>
<protein>
    <recommendedName>
        <fullName evidence="4">NfeD family protein</fullName>
    </recommendedName>
</protein>
<dbReference type="KEGG" id="rom:EI983_10435"/>
<evidence type="ECO:0000313" key="3">
    <source>
        <dbReference type="Proteomes" id="UP000428330"/>
    </source>
</evidence>
<evidence type="ECO:0000313" key="2">
    <source>
        <dbReference type="EMBL" id="QGX98665.1"/>
    </source>
</evidence>
<keyword evidence="1" id="KW-0812">Transmembrane</keyword>
<keyword evidence="3" id="KW-1185">Reference proteome</keyword>
<sequence>MEELALWQLWWAWLAGALGLAILEVIAPGFIFLGFAVGAAIVALLVLLPLKISLVALLVIFAATSLIAWIVLRRLFRNPDDQTRIFHEDINK</sequence>
<reference evidence="3" key="1">
    <citation type="submission" date="2018-12" db="EMBL/GenBank/DDBJ databases">
        <title>Complete genome sequence of Roseovarius sp. MME-070.</title>
        <authorList>
            <person name="Nam Y.-D."/>
            <person name="Kang J."/>
            <person name="Chung W.-H."/>
            <person name="Park Y.S."/>
        </authorList>
    </citation>
    <scope>NUCLEOTIDE SEQUENCE [LARGE SCALE GENOMIC DNA]</scope>
    <source>
        <strain evidence="3">MME-070</strain>
    </source>
</reference>
<dbReference type="RefSeq" id="WP_157707350.1">
    <property type="nucleotide sequence ID" value="NZ_CP034348.1"/>
</dbReference>
<proteinExistence type="predicted"/>
<evidence type="ECO:0008006" key="4">
    <source>
        <dbReference type="Google" id="ProtNLM"/>
    </source>
</evidence>
<keyword evidence="1" id="KW-0472">Membrane</keyword>
<organism evidence="2 3">
    <name type="scientific">Roseovarius faecimaris</name>
    <dbReference type="NCBI Taxonomy" id="2494550"/>
    <lineage>
        <taxon>Bacteria</taxon>
        <taxon>Pseudomonadati</taxon>
        <taxon>Pseudomonadota</taxon>
        <taxon>Alphaproteobacteria</taxon>
        <taxon>Rhodobacterales</taxon>
        <taxon>Roseobacteraceae</taxon>
        <taxon>Roseovarius</taxon>
    </lineage>
</organism>
<dbReference type="Proteomes" id="UP000428330">
    <property type="component" value="Chromosome"/>
</dbReference>
<dbReference type="AlphaFoldDB" id="A0A6I6IPN3"/>
<evidence type="ECO:0000256" key="1">
    <source>
        <dbReference type="SAM" id="Phobius"/>
    </source>
</evidence>
<feature type="transmembrane region" description="Helical" evidence="1">
    <location>
        <begin position="6"/>
        <end position="23"/>
    </location>
</feature>